<reference evidence="1 2" key="1">
    <citation type="submission" date="2019-05" db="EMBL/GenBank/DDBJ databases">
        <title>Emergence of the Ug99 lineage of the wheat stem rust pathogen through somatic hybridization.</title>
        <authorList>
            <person name="Li F."/>
            <person name="Upadhyaya N.M."/>
            <person name="Sperschneider J."/>
            <person name="Matny O."/>
            <person name="Nguyen-Phuc H."/>
            <person name="Mago R."/>
            <person name="Raley C."/>
            <person name="Miller M.E."/>
            <person name="Silverstein K.A.T."/>
            <person name="Henningsen E."/>
            <person name="Hirsch C.D."/>
            <person name="Visser B."/>
            <person name="Pretorius Z.A."/>
            <person name="Steffenson B.J."/>
            <person name="Schwessinger B."/>
            <person name="Dodds P.N."/>
            <person name="Figueroa M."/>
        </authorList>
    </citation>
    <scope>NUCLEOTIDE SEQUENCE [LARGE SCALE GENOMIC DNA]</scope>
    <source>
        <strain evidence="1 2">Ug99</strain>
    </source>
</reference>
<dbReference type="EMBL" id="VDEP01000141">
    <property type="protein sequence ID" value="KAA1128434.1"/>
    <property type="molecule type" value="Genomic_DNA"/>
</dbReference>
<proteinExistence type="predicted"/>
<gene>
    <name evidence="1" type="ORF">PGTUg99_002451</name>
</gene>
<name>A0A5B0RVE1_PUCGR</name>
<evidence type="ECO:0000313" key="1">
    <source>
        <dbReference type="EMBL" id="KAA1128434.1"/>
    </source>
</evidence>
<accession>A0A5B0RVE1</accession>
<comment type="caution">
    <text evidence="1">The sequence shown here is derived from an EMBL/GenBank/DDBJ whole genome shotgun (WGS) entry which is preliminary data.</text>
</comment>
<sequence length="212" mass="23423">MTVSVDSDIPFSLLSSLLLSNPNFNRSLFVSTFNVPLPPRIHSRLLIPSVATEEGWEMSGCRCPMKIRSVCIIGTYTWMLEFQNFKNSIKMFILIRVGRGACIPGSPTYEGSSLSSEDFQVMSWLRNRVFFSFGIIASFPRLGDPGSLLFLEVSLAAKLHFQDDMFVFFLFFGLASFPSCGPPICTILSPSSGKVHDLILGGSVKSFVDPNA</sequence>
<protein>
    <submittedName>
        <fullName evidence="1">Uncharacterized protein</fullName>
    </submittedName>
</protein>
<organism evidence="1 2">
    <name type="scientific">Puccinia graminis f. sp. tritici</name>
    <dbReference type="NCBI Taxonomy" id="56615"/>
    <lineage>
        <taxon>Eukaryota</taxon>
        <taxon>Fungi</taxon>
        <taxon>Dikarya</taxon>
        <taxon>Basidiomycota</taxon>
        <taxon>Pucciniomycotina</taxon>
        <taxon>Pucciniomycetes</taxon>
        <taxon>Pucciniales</taxon>
        <taxon>Pucciniaceae</taxon>
        <taxon>Puccinia</taxon>
    </lineage>
</organism>
<dbReference type="Proteomes" id="UP000325313">
    <property type="component" value="Unassembled WGS sequence"/>
</dbReference>
<dbReference type="AlphaFoldDB" id="A0A5B0RVE1"/>
<evidence type="ECO:0000313" key="2">
    <source>
        <dbReference type="Proteomes" id="UP000325313"/>
    </source>
</evidence>